<dbReference type="AlphaFoldDB" id="A0A316EWY9"/>
<sequence length="163" mass="17207">MASVSYGRAAAVAALQAALSSTWIAARELPPAKRRLARLGTTAAVAAIGYVTSPKEPEPDGEPGELVVADRPFPVSEPPVPEDAPEPAFDKRKAVVGLAMIGLTVAAVVGRRTVEKRWLARLTRNGHPHPTRALAVRIGVIEFAGQFALQVAEARRTATRSDG</sequence>
<dbReference type="EMBL" id="QGGR01000025">
    <property type="protein sequence ID" value="PWK35819.1"/>
    <property type="molecule type" value="Genomic_DNA"/>
</dbReference>
<keyword evidence="1" id="KW-0732">Signal</keyword>
<dbReference type="Proteomes" id="UP000245697">
    <property type="component" value="Unassembled WGS sequence"/>
</dbReference>
<name>A0A316EWY9_9ACTN</name>
<dbReference type="RefSeq" id="WP_109601342.1">
    <property type="nucleotide sequence ID" value="NZ_BONA01000078.1"/>
</dbReference>
<evidence type="ECO:0000313" key="3">
    <source>
        <dbReference type="Proteomes" id="UP000245697"/>
    </source>
</evidence>
<feature type="chain" id="PRO_5038677543" description="MYXO-CTERM domain-containing protein" evidence="1">
    <location>
        <begin position="26"/>
        <end position="163"/>
    </location>
</feature>
<feature type="signal peptide" evidence="1">
    <location>
        <begin position="1"/>
        <end position="25"/>
    </location>
</feature>
<keyword evidence="3" id="KW-1185">Reference proteome</keyword>
<organism evidence="2 3">
    <name type="scientific">Actinoplanes xinjiangensis</name>
    <dbReference type="NCBI Taxonomy" id="512350"/>
    <lineage>
        <taxon>Bacteria</taxon>
        <taxon>Bacillati</taxon>
        <taxon>Actinomycetota</taxon>
        <taxon>Actinomycetes</taxon>
        <taxon>Micromonosporales</taxon>
        <taxon>Micromonosporaceae</taxon>
        <taxon>Actinoplanes</taxon>
    </lineage>
</organism>
<evidence type="ECO:0000313" key="2">
    <source>
        <dbReference type="EMBL" id="PWK35819.1"/>
    </source>
</evidence>
<evidence type="ECO:0008006" key="4">
    <source>
        <dbReference type="Google" id="ProtNLM"/>
    </source>
</evidence>
<proteinExistence type="predicted"/>
<protein>
    <recommendedName>
        <fullName evidence="4">MYXO-CTERM domain-containing protein</fullName>
    </recommendedName>
</protein>
<evidence type="ECO:0000256" key="1">
    <source>
        <dbReference type="SAM" id="SignalP"/>
    </source>
</evidence>
<dbReference type="OrthoDB" id="3296992at2"/>
<reference evidence="2 3" key="1">
    <citation type="submission" date="2018-05" db="EMBL/GenBank/DDBJ databases">
        <title>Genomic Encyclopedia of Archaeal and Bacterial Type Strains, Phase II (KMG-II): from individual species to whole genera.</title>
        <authorList>
            <person name="Goeker M."/>
        </authorList>
    </citation>
    <scope>NUCLEOTIDE SEQUENCE [LARGE SCALE GENOMIC DNA]</scope>
    <source>
        <strain evidence="2 3">DSM 45184</strain>
    </source>
</reference>
<accession>A0A316EWY9</accession>
<comment type="caution">
    <text evidence="2">The sequence shown here is derived from an EMBL/GenBank/DDBJ whole genome shotgun (WGS) entry which is preliminary data.</text>
</comment>
<gene>
    <name evidence="2" type="ORF">BC793_12520</name>
</gene>